<accession>G3BEM8</accession>
<gene>
    <name evidence="3" type="ORF">CANTEDRAFT_115964</name>
</gene>
<name>G3BEM8_CANTC</name>
<organism evidence="4">
    <name type="scientific">Candida tenuis (strain ATCC 10573 / BCRC 21748 / CBS 615 / JCM 9827 / NBRC 10315 / NRRL Y-1498 / VKM Y-70)</name>
    <name type="common">Yeast</name>
    <name type="synonym">Yamadazyma tenuis</name>
    <dbReference type="NCBI Taxonomy" id="590646"/>
    <lineage>
        <taxon>Eukaryota</taxon>
        <taxon>Fungi</taxon>
        <taxon>Dikarya</taxon>
        <taxon>Ascomycota</taxon>
        <taxon>Saccharomycotina</taxon>
        <taxon>Pichiomycetes</taxon>
        <taxon>Debaryomycetaceae</taxon>
        <taxon>Yamadazyma</taxon>
    </lineage>
</organism>
<dbReference type="eggNOG" id="ENOG502RYEB">
    <property type="taxonomic scope" value="Eukaryota"/>
</dbReference>
<feature type="region of interest" description="Disordered" evidence="1">
    <location>
        <begin position="1"/>
        <end position="93"/>
    </location>
</feature>
<dbReference type="Gene3D" id="3.40.50.620">
    <property type="entry name" value="HUPs"/>
    <property type="match status" value="1"/>
</dbReference>
<sequence>MGMFSAARGSNLYYSGNNQMRSHPDLQRRRSPTRSHEADSEISSGQEIKPSPEQESKEPKSTEDDDTTEELGKPREKKVVKSRNRERFDPTTSKNTKLNSLIYHTTDDSIDVYTKENDSSDLLGRIYYDDFDSESSTPIISTNTTPLISPSGSVIGNDYFTSRPFIPSALSTAPGSRSTSFTNLRVLHSTSSIDEKSREHYKYERGISFDTSTNIERISLTLKAKHPKFKFRRNNKTFLAGFNGDSESLKAIEWLFDEMIIHGDTIVILQVLDEKLHHDIDRAQCNRQLELIEDLNVHNKKISIVFEIVIGKPQKLLKKAIDEYTPQMMTIGMHSPDKESKGFFAKTTVSKYFLEYALVPVIVVKPTYDYIKELTNPIDNQQYFQNWLKNIDISETFIKDKKKKKMKSPLGSRSSSHVSLVALNEERGRSRQVPLDGTEDAKSSFSISGSRSPSATRSLSPTGDRSDSRSSQKRSTLSKLFHHR</sequence>
<dbReference type="SUPFAM" id="SSF52402">
    <property type="entry name" value="Adenine nucleotide alpha hydrolases-like"/>
    <property type="match status" value="1"/>
</dbReference>
<feature type="compositionally biased region" description="Basic and acidic residues" evidence="1">
    <location>
        <begin position="22"/>
        <end position="39"/>
    </location>
</feature>
<dbReference type="STRING" id="590646.G3BEM8"/>
<dbReference type="OrthoDB" id="843225at2759"/>
<dbReference type="GeneID" id="18248100"/>
<keyword evidence="4" id="KW-1185">Reference proteome</keyword>
<reference evidence="3 4" key="1">
    <citation type="journal article" date="2011" name="Proc. Natl. Acad. Sci. U.S.A.">
        <title>Comparative genomics of xylose-fermenting fungi for enhanced biofuel production.</title>
        <authorList>
            <person name="Wohlbach D.J."/>
            <person name="Kuo A."/>
            <person name="Sato T.K."/>
            <person name="Potts K.M."/>
            <person name="Salamov A.A."/>
            <person name="LaButti K.M."/>
            <person name="Sun H."/>
            <person name="Clum A."/>
            <person name="Pangilinan J.L."/>
            <person name="Lindquist E.A."/>
            <person name="Lucas S."/>
            <person name="Lapidus A."/>
            <person name="Jin M."/>
            <person name="Gunawan C."/>
            <person name="Balan V."/>
            <person name="Dale B.E."/>
            <person name="Jeffries T.W."/>
            <person name="Zinkel R."/>
            <person name="Barry K.W."/>
            <person name="Grigoriev I.V."/>
            <person name="Gasch A.P."/>
        </authorList>
    </citation>
    <scope>NUCLEOTIDE SEQUENCE [LARGE SCALE GENOMIC DNA]</scope>
    <source>
        <strain evidence="4">ATCC 10573 / BCRC 21748 / CBS 615 / JCM 9827 / NBRC 10315 / NRRL Y-1498 / VKM Y-70</strain>
    </source>
</reference>
<dbReference type="KEGG" id="cten:18248100"/>
<evidence type="ECO:0000256" key="1">
    <source>
        <dbReference type="SAM" id="MobiDB-lite"/>
    </source>
</evidence>
<feature type="compositionally biased region" description="Low complexity" evidence="1">
    <location>
        <begin position="473"/>
        <end position="484"/>
    </location>
</feature>
<dbReference type="Pfam" id="PF00582">
    <property type="entry name" value="Usp"/>
    <property type="match status" value="1"/>
</dbReference>
<feature type="compositionally biased region" description="Basic and acidic residues" evidence="1">
    <location>
        <begin position="50"/>
        <end position="62"/>
    </location>
</feature>
<dbReference type="Proteomes" id="UP000000707">
    <property type="component" value="Unassembled WGS sequence"/>
</dbReference>
<dbReference type="AlphaFoldDB" id="G3BEM8"/>
<feature type="domain" description="UspA" evidence="2">
    <location>
        <begin position="235"/>
        <end position="365"/>
    </location>
</feature>
<evidence type="ECO:0000313" key="4">
    <source>
        <dbReference type="Proteomes" id="UP000000707"/>
    </source>
</evidence>
<dbReference type="EMBL" id="GL996528">
    <property type="protein sequence ID" value="EGV60951.1"/>
    <property type="molecule type" value="Genomic_DNA"/>
</dbReference>
<evidence type="ECO:0000313" key="3">
    <source>
        <dbReference type="EMBL" id="EGV60951.1"/>
    </source>
</evidence>
<dbReference type="InterPro" id="IPR006016">
    <property type="entry name" value="UspA"/>
</dbReference>
<protein>
    <recommendedName>
        <fullName evidence="2">UspA domain-containing protein</fullName>
    </recommendedName>
</protein>
<evidence type="ECO:0000259" key="2">
    <source>
        <dbReference type="Pfam" id="PF00582"/>
    </source>
</evidence>
<feature type="compositionally biased region" description="Low complexity" evidence="1">
    <location>
        <begin position="443"/>
        <end position="454"/>
    </location>
</feature>
<dbReference type="RefSeq" id="XP_006690165.1">
    <property type="nucleotide sequence ID" value="XM_006690102.1"/>
</dbReference>
<feature type="compositionally biased region" description="Polar residues" evidence="1">
    <location>
        <begin position="12"/>
        <end position="21"/>
    </location>
</feature>
<feature type="compositionally biased region" description="Basic and acidic residues" evidence="1">
    <location>
        <begin position="70"/>
        <end position="89"/>
    </location>
</feature>
<dbReference type="CDD" id="cd23659">
    <property type="entry name" value="USP_At3g01520-like"/>
    <property type="match status" value="1"/>
</dbReference>
<dbReference type="PANTHER" id="PTHR47815:SF1">
    <property type="entry name" value="UNIVERSAL STRESS PROTEIN A FAMILY PROTEIN C25B2.10"/>
    <property type="match status" value="1"/>
</dbReference>
<proteinExistence type="predicted"/>
<feature type="region of interest" description="Disordered" evidence="1">
    <location>
        <begin position="404"/>
        <end position="484"/>
    </location>
</feature>
<dbReference type="PANTHER" id="PTHR47815">
    <property type="entry name" value="UNIVERSAL STRESS PROTEIN A FAMILY PROTEIN C25B2.10"/>
    <property type="match status" value="1"/>
</dbReference>
<dbReference type="InterPro" id="IPR014729">
    <property type="entry name" value="Rossmann-like_a/b/a_fold"/>
</dbReference>